<evidence type="ECO:0000256" key="5">
    <source>
        <dbReference type="ARBA" id="ARBA00023136"/>
    </source>
</evidence>
<comment type="caution">
    <text evidence="6">The sequence shown here is derived from an EMBL/GenBank/DDBJ whole genome shotgun (WGS) entry which is preliminary data.</text>
</comment>
<evidence type="ECO:0000256" key="4">
    <source>
        <dbReference type="ARBA" id="ARBA00022989"/>
    </source>
</evidence>
<dbReference type="EMBL" id="CAIIXF020000011">
    <property type="protein sequence ID" value="CAH1798280.1"/>
    <property type="molecule type" value="Genomic_DNA"/>
</dbReference>
<evidence type="ECO:0000313" key="6">
    <source>
        <dbReference type="EMBL" id="CAH1798280.1"/>
    </source>
</evidence>
<dbReference type="Proteomes" id="UP000749559">
    <property type="component" value="Unassembled WGS sequence"/>
</dbReference>
<dbReference type="GO" id="GO:0016020">
    <property type="term" value="C:membrane"/>
    <property type="evidence" value="ECO:0007669"/>
    <property type="project" value="UniProtKB-SubCell"/>
</dbReference>
<keyword evidence="4" id="KW-1133">Transmembrane helix</keyword>
<comment type="similarity">
    <text evidence="2">Belongs to the nucleobase:cation symporter-2 (NCS2) (TC 2.A.40) family.</text>
</comment>
<keyword evidence="7" id="KW-1185">Reference proteome</keyword>
<dbReference type="Pfam" id="PF00860">
    <property type="entry name" value="Xan_ur_permease"/>
    <property type="match status" value="2"/>
</dbReference>
<protein>
    <submittedName>
        <fullName evidence="6">Uncharacterized protein</fullName>
    </submittedName>
</protein>
<dbReference type="PANTHER" id="PTHR11119">
    <property type="entry name" value="XANTHINE-URACIL / VITAMIN C PERMEASE FAMILY MEMBER"/>
    <property type="match status" value="1"/>
</dbReference>
<name>A0A8J1TDQ8_OWEFU</name>
<dbReference type="GO" id="GO:0022857">
    <property type="term" value="F:transmembrane transporter activity"/>
    <property type="evidence" value="ECO:0007669"/>
    <property type="project" value="InterPro"/>
</dbReference>
<evidence type="ECO:0000256" key="2">
    <source>
        <dbReference type="ARBA" id="ARBA00008821"/>
    </source>
</evidence>
<gene>
    <name evidence="6" type="ORF">OFUS_LOCUS22440</name>
</gene>
<organism evidence="6 7">
    <name type="scientific">Owenia fusiformis</name>
    <name type="common">Polychaete worm</name>
    <dbReference type="NCBI Taxonomy" id="6347"/>
    <lineage>
        <taxon>Eukaryota</taxon>
        <taxon>Metazoa</taxon>
        <taxon>Spiralia</taxon>
        <taxon>Lophotrochozoa</taxon>
        <taxon>Annelida</taxon>
        <taxon>Polychaeta</taxon>
        <taxon>Sedentaria</taxon>
        <taxon>Canalipalpata</taxon>
        <taxon>Sabellida</taxon>
        <taxon>Oweniida</taxon>
        <taxon>Oweniidae</taxon>
        <taxon>Owenia</taxon>
    </lineage>
</organism>
<keyword evidence="3" id="KW-0812">Transmembrane</keyword>
<accession>A0A8J1TDQ8</accession>
<evidence type="ECO:0000313" key="7">
    <source>
        <dbReference type="Proteomes" id="UP000749559"/>
    </source>
</evidence>
<proteinExistence type="inferred from homology"/>
<comment type="subcellular location">
    <subcellularLocation>
        <location evidence="1">Membrane</location>
        <topology evidence="1">Multi-pass membrane protein</topology>
    </subcellularLocation>
</comment>
<dbReference type="InterPro" id="IPR006043">
    <property type="entry name" value="NCS2"/>
</dbReference>
<evidence type="ECO:0000256" key="3">
    <source>
        <dbReference type="ARBA" id="ARBA00022692"/>
    </source>
</evidence>
<sequence>MSEGIVVNPLIISRLICGGNNIALRSKMVGTSIFMVGVSTLLQVLVGTRLPIVQGSSPNMIAAITAMTTLERFRCVAEVTTIMSVGNTTLHESKDTMYDDNWPMRINEISGCLMLASVVQILLGLTGIVGFLMRFIGPLTITPTISLISFTLMPISASLASTHWGVASMTIRHANNKCRWFGGHTSCYYCFNIVESVADYNACAKICQVPPPPAHAVNRGIAIEGLASLVSGSVGACHVTTSYSENIGVIGLTKVGSRMVFIMVGALLLVGGCVGKIGTALALIPEPILGGVSIMTLGLLGAVGLSCIRYAECTSIRNLSILGLAIYGGLMISNWMATHPNTINTGSHKLDQILTVFLSTAMFFGGTIGFILDNLVPGTPEERGILAWRGENIPNKEGQLIKEDERTIYDIPYISGILKRHKVFKRFPFLPSFDTNMQT</sequence>
<reference evidence="6" key="1">
    <citation type="submission" date="2022-03" db="EMBL/GenBank/DDBJ databases">
        <authorList>
            <person name="Martin C."/>
        </authorList>
    </citation>
    <scope>NUCLEOTIDE SEQUENCE</scope>
</reference>
<dbReference type="OrthoDB" id="1641903at2759"/>
<evidence type="ECO:0000256" key="1">
    <source>
        <dbReference type="ARBA" id="ARBA00004141"/>
    </source>
</evidence>
<keyword evidence="5" id="KW-0472">Membrane</keyword>
<dbReference type="AlphaFoldDB" id="A0A8J1TDQ8"/>